<name>A0A1Y0I662_9GAMM</name>
<dbReference type="PIRSF" id="PIRSF003113">
    <property type="entry name" value="BolA"/>
    <property type="match status" value="1"/>
</dbReference>
<proteinExistence type="inferred from homology"/>
<keyword evidence="4" id="KW-1185">Reference proteome</keyword>
<dbReference type="InterPro" id="IPR050961">
    <property type="entry name" value="BolA/IbaG_stress_morph_reg"/>
</dbReference>
<dbReference type="PANTHER" id="PTHR46229">
    <property type="entry name" value="BOLA TRANSCRIPTION REGULATOR"/>
    <property type="match status" value="1"/>
</dbReference>
<sequence length="73" mass="8051">MQAQQLQALIQAKLADCEVTVDGEGSSFNITVVGEVFRGMSPVKKQQLVYGCFDEYLKSGEIHAVTMQTRTPE</sequence>
<organism evidence="3 4">
    <name type="scientific">Oleiphilus messinensis</name>
    <dbReference type="NCBI Taxonomy" id="141451"/>
    <lineage>
        <taxon>Bacteria</taxon>
        <taxon>Pseudomonadati</taxon>
        <taxon>Pseudomonadota</taxon>
        <taxon>Gammaproteobacteria</taxon>
        <taxon>Oceanospirillales</taxon>
        <taxon>Oleiphilaceae</taxon>
        <taxon>Oleiphilus</taxon>
    </lineage>
</organism>
<accession>A0A1Y0I662</accession>
<evidence type="ECO:0000313" key="4">
    <source>
        <dbReference type="Proteomes" id="UP000196027"/>
    </source>
</evidence>
<gene>
    <name evidence="3" type="ORF">OLMES_1903</name>
</gene>
<dbReference type="InterPro" id="IPR002634">
    <property type="entry name" value="BolA"/>
</dbReference>
<protein>
    <submittedName>
        <fullName evidence="3">Toluene-tolerance protein</fullName>
    </submittedName>
</protein>
<comment type="similarity">
    <text evidence="1 2">Belongs to the BolA/IbaG family.</text>
</comment>
<dbReference type="OrthoDB" id="9812890at2"/>
<evidence type="ECO:0000256" key="1">
    <source>
        <dbReference type="ARBA" id="ARBA00005578"/>
    </source>
</evidence>
<dbReference type="AlphaFoldDB" id="A0A1Y0I662"/>
<dbReference type="KEGG" id="ome:OLMES_1903"/>
<dbReference type="SUPFAM" id="SSF82657">
    <property type="entry name" value="BolA-like"/>
    <property type="match status" value="1"/>
</dbReference>
<dbReference type="InterPro" id="IPR036065">
    <property type="entry name" value="BolA-like_sf"/>
</dbReference>
<evidence type="ECO:0000256" key="2">
    <source>
        <dbReference type="RuleBase" id="RU003860"/>
    </source>
</evidence>
<dbReference type="RefSeq" id="WP_087461018.1">
    <property type="nucleotide sequence ID" value="NZ_CP021425.1"/>
</dbReference>
<dbReference type="EMBL" id="CP021425">
    <property type="protein sequence ID" value="ARU55977.1"/>
    <property type="molecule type" value="Genomic_DNA"/>
</dbReference>
<dbReference type="Proteomes" id="UP000196027">
    <property type="component" value="Chromosome"/>
</dbReference>
<reference evidence="3 4" key="1">
    <citation type="submission" date="2017-05" db="EMBL/GenBank/DDBJ databases">
        <title>Genomic insights into alkan degradation activity of Oleiphilus messinensis.</title>
        <authorList>
            <person name="Kozyavkin S.A."/>
            <person name="Slesarev A.I."/>
            <person name="Golyshin P.N."/>
            <person name="Korzhenkov A."/>
            <person name="Golyshina O.N."/>
            <person name="Toshchakov S.V."/>
        </authorList>
    </citation>
    <scope>NUCLEOTIDE SEQUENCE [LARGE SCALE GENOMIC DNA]</scope>
    <source>
        <strain evidence="3 4">ME102</strain>
    </source>
</reference>
<evidence type="ECO:0000313" key="3">
    <source>
        <dbReference type="EMBL" id="ARU55977.1"/>
    </source>
</evidence>
<dbReference type="Pfam" id="PF01722">
    <property type="entry name" value="BolA"/>
    <property type="match status" value="1"/>
</dbReference>
<dbReference type="PANTHER" id="PTHR46229:SF4">
    <property type="entry name" value="ACID STRESS PROTEIN IBAG"/>
    <property type="match status" value="1"/>
</dbReference>
<dbReference type="Gene3D" id="3.30.300.90">
    <property type="entry name" value="BolA-like"/>
    <property type="match status" value="1"/>
</dbReference>